<dbReference type="RefSeq" id="WP_346582472.1">
    <property type="nucleotide sequence ID" value="NZ_JBDJNQ010000011.1"/>
</dbReference>
<organism evidence="1 2">
    <name type="scientific">Sphingobacterium kitahiroshimense</name>
    <dbReference type="NCBI Taxonomy" id="470446"/>
    <lineage>
        <taxon>Bacteria</taxon>
        <taxon>Pseudomonadati</taxon>
        <taxon>Bacteroidota</taxon>
        <taxon>Sphingobacteriia</taxon>
        <taxon>Sphingobacteriales</taxon>
        <taxon>Sphingobacteriaceae</taxon>
        <taxon>Sphingobacterium</taxon>
    </lineage>
</organism>
<dbReference type="PROSITE" id="PS51257">
    <property type="entry name" value="PROKAR_LIPOPROTEIN"/>
    <property type="match status" value="1"/>
</dbReference>
<protein>
    <recommendedName>
        <fullName evidence="3">Lipoprotein</fullName>
    </recommendedName>
</protein>
<evidence type="ECO:0000313" key="1">
    <source>
        <dbReference type="EMBL" id="MEN5379623.1"/>
    </source>
</evidence>
<reference evidence="1 2" key="1">
    <citation type="submission" date="2024-04" db="EMBL/GenBank/DDBJ databases">
        <title>WGS of bacteria from Torrens River.</title>
        <authorList>
            <person name="Wyrsch E.R."/>
            <person name="Drigo B."/>
        </authorList>
    </citation>
    <scope>NUCLEOTIDE SEQUENCE [LARGE SCALE GENOMIC DNA]</scope>
    <source>
        <strain evidence="1 2">TWI391</strain>
    </source>
</reference>
<proteinExistence type="predicted"/>
<dbReference type="EMBL" id="JBDJNQ010000011">
    <property type="protein sequence ID" value="MEN5379623.1"/>
    <property type="molecule type" value="Genomic_DNA"/>
</dbReference>
<evidence type="ECO:0008006" key="3">
    <source>
        <dbReference type="Google" id="ProtNLM"/>
    </source>
</evidence>
<evidence type="ECO:0000313" key="2">
    <source>
        <dbReference type="Proteomes" id="UP001409291"/>
    </source>
</evidence>
<gene>
    <name evidence="1" type="ORF">ABE541_20310</name>
</gene>
<keyword evidence="2" id="KW-1185">Reference proteome</keyword>
<sequence length="186" mass="21785">MKYLSMYLISLFFVMSGCKSNEDIFRPVIEPPTNHPDIKLTLSSKKMVVFNHAISSRDVSEMKESEIENYFGDRIAFSVPEAIVFKKDSTFLVKPFDIVEKFKSKWEGDKLYLQLGDKQSWKQLGEKSSEKDFKLDMTFYAKKKDQRPATRLVLGQEYHMNLDDPLFSNIDQFSSLTWLTFDLLYN</sequence>
<dbReference type="Proteomes" id="UP001409291">
    <property type="component" value="Unassembled WGS sequence"/>
</dbReference>
<comment type="caution">
    <text evidence="1">The sequence shown here is derived from an EMBL/GenBank/DDBJ whole genome shotgun (WGS) entry which is preliminary data.</text>
</comment>
<accession>A0ABV0C063</accession>
<name>A0ABV0C063_9SPHI</name>